<protein>
    <recommendedName>
        <fullName evidence="3">CCHC-type domain-containing protein</fullName>
    </recommendedName>
</protein>
<feature type="domain" description="CCHC-type" evidence="3">
    <location>
        <begin position="146"/>
        <end position="161"/>
    </location>
</feature>
<feature type="compositionally biased region" description="Polar residues" evidence="2">
    <location>
        <begin position="152"/>
        <end position="168"/>
    </location>
</feature>
<keyword evidence="5" id="KW-1185">Reference proteome</keyword>
<accession>A0AAD9TZP2</accession>
<dbReference type="InterPro" id="IPR001878">
    <property type="entry name" value="Znf_CCHC"/>
</dbReference>
<dbReference type="GO" id="GO:0008270">
    <property type="term" value="F:zinc ion binding"/>
    <property type="evidence" value="ECO:0007669"/>
    <property type="project" value="UniProtKB-KW"/>
</dbReference>
<reference evidence="4" key="1">
    <citation type="journal article" date="2023" name="Plant J.">
        <title>Genome sequences and population genomics provide insights into the demographic history, inbreeding, and mutation load of two 'living fossil' tree species of Dipteronia.</title>
        <authorList>
            <person name="Feng Y."/>
            <person name="Comes H.P."/>
            <person name="Chen J."/>
            <person name="Zhu S."/>
            <person name="Lu R."/>
            <person name="Zhang X."/>
            <person name="Li P."/>
            <person name="Qiu J."/>
            <person name="Olsen K.M."/>
            <person name="Qiu Y."/>
        </authorList>
    </citation>
    <scope>NUCLEOTIDE SEQUENCE</scope>
    <source>
        <strain evidence="4">KIB01</strain>
    </source>
</reference>
<keyword evidence="1" id="KW-0862">Zinc</keyword>
<dbReference type="Proteomes" id="UP001280121">
    <property type="component" value="Unassembled WGS sequence"/>
</dbReference>
<sequence>MDKAARAYTELQYNRYMEELRNLHPNAYEYVIDAGPQKWSRVHCPDRSPEDLHLQQIPNGPSSKFSSFRCRTETWISHLYADYNKRQTLIDAYSIPIISVGHLSTWIVPYDIAERVVLNPSSRRQAGWPRASRLISSSERTTTKNCRRCQQPGHNSRRCSNPTLSNEGPSTVIPEEYIRKCSICHTIGDNRQTCSNRDSTVE</sequence>
<dbReference type="AlphaFoldDB" id="A0AAD9TZP2"/>
<dbReference type="PROSITE" id="PS50158">
    <property type="entry name" value="ZF_CCHC"/>
    <property type="match status" value="1"/>
</dbReference>
<keyword evidence="1" id="KW-0479">Metal-binding</keyword>
<organism evidence="4 5">
    <name type="scientific">Dipteronia dyeriana</name>
    <dbReference type="NCBI Taxonomy" id="168575"/>
    <lineage>
        <taxon>Eukaryota</taxon>
        <taxon>Viridiplantae</taxon>
        <taxon>Streptophyta</taxon>
        <taxon>Embryophyta</taxon>
        <taxon>Tracheophyta</taxon>
        <taxon>Spermatophyta</taxon>
        <taxon>Magnoliopsida</taxon>
        <taxon>eudicotyledons</taxon>
        <taxon>Gunneridae</taxon>
        <taxon>Pentapetalae</taxon>
        <taxon>rosids</taxon>
        <taxon>malvids</taxon>
        <taxon>Sapindales</taxon>
        <taxon>Sapindaceae</taxon>
        <taxon>Hippocastanoideae</taxon>
        <taxon>Acereae</taxon>
        <taxon>Dipteronia</taxon>
    </lineage>
</organism>
<dbReference type="GO" id="GO:0003676">
    <property type="term" value="F:nucleic acid binding"/>
    <property type="evidence" value="ECO:0007669"/>
    <property type="project" value="InterPro"/>
</dbReference>
<proteinExistence type="predicted"/>
<gene>
    <name evidence="4" type="ORF">Ddye_020163</name>
</gene>
<comment type="caution">
    <text evidence="4">The sequence shown here is derived from an EMBL/GenBank/DDBJ whole genome shotgun (WGS) entry which is preliminary data.</text>
</comment>
<evidence type="ECO:0000256" key="1">
    <source>
        <dbReference type="PROSITE-ProRule" id="PRU00047"/>
    </source>
</evidence>
<evidence type="ECO:0000259" key="3">
    <source>
        <dbReference type="PROSITE" id="PS50158"/>
    </source>
</evidence>
<dbReference type="InterPro" id="IPR036875">
    <property type="entry name" value="Znf_CCHC_sf"/>
</dbReference>
<dbReference type="SUPFAM" id="SSF57756">
    <property type="entry name" value="Retrovirus zinc finger-like domains"/>
    <property type="match status" value="1"/>
</dbReference>
<evidence type="ECO:0000313" key="5">
    <source>
        <dbReference type="Proteomes" id="UP001280121"/>
    </source>
</evidence>
<feature type="region of interest" description="Disordered" evidence="2">
    <location>
        <begin position="142"/>
        <end position="168"/>
    </location>
</feature>
<keyword evidence="1" id="KW-0863">Zinc-finger</keyword>
<evidence type="ECO:0000313" key="4">
    <source>
        <dbReference type="EMBL" id="KAK2644968.1"/>
    </source>
</evidence>
<dbReference type="EMBL" id="JANJYI010000006">
    <property type="protein sequence ID" value="KAK2644968.1"/>
    <property type="molecule type" value="Genomic_DNA"/>
</dbReference>
<name>A0AAD9TZP2_9ROSI</name>
<dbReference type="Gene3D" id="4.10.60.10">
    <property type="entry name" value="Zinc finger, CCHC-type"/>
    <property type="match status" value="1"/>
</dbReference>
<evidence type="ECO:0000256" key="2">
    <source>
        <dbReference type="SAM" id="MobiDB-lite"/>
    </source>
</evidence>